<dbReference type="Proteomes" id="UP000241895">
    <property type="component" value="Unassembled WGS sequence"/>
</dbReference>
<evidence type="ECO:0000313" key="1">
    <source>
        <dbReference type="EMBL" id="PTL95269.1"/>
    </source>
</evidence>
<organism evidence="1 2">
    <name type="scientific">Halomonas litopenaei</name>
    <dbReference type="NCBI Taxonomy" id="2109328"/>
    <lineage>
        <taxon>Bacteria</taxon>
        <taxon>Pseudomonadati</taxon>
        <taxon>Pseudomonadota</taxon>
        <taxon>Gammaproteobacteria</taxon>
        <taxon>Oceanospirillales</taxon>
        <taxon>Halomonadaceae</taxon>
        <taxon>Halomonas</taxon>
    </lineage>
</organism>
<sequence>MIMLRYCTFLRSISADGRAPERASGLSRKSVFRRGATVTLLLATVLITGCVQRPLTQPNSAQGIMSEPSGIPASSDLSRFLAQTPAGSATTLSSSPWGANVEVVADSPYFSASRRICRHLTVTRRSNGDRLAAVACKSGEGAWFTSRLVTALYNGAETW</sequence>
<comment type="caution">
    <text evidence="1">The sequence shown here is derived from an EMBL/GenBank/DDBJ whole genome shotgun (WGS) entry which is preliminary data.</text>
</comment>
<reference evidence="1 2" key="1">
    <citation type="submission" date="2018-03" db="EMBL/GenBank/DDBJ databases">
        <authorList>
            <person name="Zhou J."/>
            <person name="Li X."/>
            <person name="Xue M."/>
            <person name="Yin J."/>
        </authorList>
    </citation>
    <scope>NUCLEOTIDE SEQUENCE [LARGE SCALE GENOMIC DNA]</scope>
    <source>
        <strain evidence="1 2">SYSU ZJ2214</strain>
    </source>
</reference>
<dbReference type="EMBL" id="PXNS01000004">
    <property type="protein sequence ID" value="PTL95269.1"/>
    <property type="molecule type" value="Genomic_DNA"/>
</dbReference>
<proteinExistence type="predicted"/>
<name>A0ABX5IXG4_9GAMM</name>
<accession>A0ABX5IXG4</accession>
<dbReference type="Pfam" id="PF16587">
    <property type="entry name" value="DUF5061"/>
    <property type="match status" value="1"/>
</dbReference>
<protein>
    <recommendedName>
        <fullName evidence="3">Surface antigen domain-containing protein</fullName>
    </recommendedName>
</protein>
<evidence type="ECO:0000313" key="2">
    <source>
        <dbReference type="Proteomes" id="UP000241895"/>
    </source>
</evidence>
<gene>
    <name evidence="1" type="ORF">C6W88_07995</name>
</gene>
<keyword evidence="2" id="KW-1185">Reference proteome</keyword>
<dbReference type="InterPro" id="IPR032258">
    <property type="entry name" value="DUF5061"/>
</dbReference>
<evidence type="ECO:0008006" key="3">
    <source>
        <dbReference type="Google" id="ProtNLM"/>
    </source>
</evidence>